<protein>
    <submittedName>
        <fullName evidence="1">Uncharacterized protein</fullName>
    </submittedName>
</protein>
<evidence type="ECO:0000313" key="2">
    <source>
        <dbReference type="Proteomes" id="UP000275408"/>
    </source>
</evidence>
<dbReference type="EMBL" id="RCHS01002959">
    <property type="protein sequence ID" value="RMX44736.1"/>
    <property type="molecule type" value="Genomic_DNA"/>
</dbReference>
<sequence length="208" mass="23935">MLFSTQQLARVRKLDEYPINLHANGAKLERIKTTPLLGTEIDQKPERNDDIFSKISKCYNTLAVIKKLKNLAPFHVRKRLAKSLVVSLIEYNDIVGHPIPKYLTQRLQRVQIAAASFVYNHYADMSDVLKLGWLPISYRRDYHITRTICKALYQNCWPTCLKLVEYKPARALRSSCERRLEPSTVPGTLQDSAAMLFNSLPQDIKNCT</sequence>
<name>A0A3M6TTP9_POCDA</name>
<organism evidence="1 2">
    <name type="scientific">Pocillopora damicornis</name>
    <name type="common">Cauliflower coral</name>
    <name type="synonym">Millepora damicornis</name>
    <dbReference type="NCBI Taxonomy" id="46731"/>
    <lineage>
        <taxon>Eukaryota</taxon>
        <taxon>Metazoa</taxon>
        <taxon>Cnidaria</taxon>
        <taxon>Anthozoa</taxon>
        <taxon>Hexacorallia</taxon>
        <taxon>Scleractinia</taxon>
        <taxon>Astrocoeniina</taxon>
        <taxon>Pocilloporidae</taxon>
        <taxon>Pocillopora</taxon>
    </lineage>
</organism>
<comment type="caution">
    <text evidence="1">The sequence shown here is derived from an EMBL/GenBank/DDBJ whole genome shotgun (WGS) entry which is preliminary data.</text>
</comment>
<gene>
    <name evidence="1" type="ORF">pdam_00019138</name>
</gene>
<evidence type="ECO:0000313" key="1">
    <source>
        <dbReference type="EMBL" id="RMX44736.1"/>
    </source>
</evidence>
<dbReference type="AlphaFoldDB" id="A0A3M6TTP9"/>
<reference evidence="1 2" key="1">
    <citation type="journal article" date="2018" name="Sci. Rep.">
        <title>Comparative analysis of the Pocillopora damicornis genome highlights role of immune system in coral evolution.</title>
        <authorList>
            <person name="Cunning R."/>
            <person name="Bay R.A."/>
            <person name="Gillette P."/>
            <person name="Baker A.C."/>
            <person name="Traylor-Knowles N."/>
        </authorList>
    </citation>
    <scope>NUCLEOTIDE SEQUENCE [LARGE SCALE GENOMIC DNA]</scope>
    <source>
        <strain evidence="1">RSMAS</strain>
        <tissue evidence="1">Whole animal</tissue>
    </source>
</reference>
<accession>A0A3M6TTP9</accession>
<dbReference type="Proteomes" id="UP000275408">
    <property type="component" value="Unassembled WGS sequence"/>
</dbReference>
<keyword evidence="2" id="KW-1185">Reference proteome</keyword>
<proteinExistence type="predicted"/>